<proteinExistence type="predicted"/>
<feature type="domain" description="Trypanosoma Tc-38 (p38) protein" evidence="1">
    <location>
        <begin position="227"/>
        <end position="291"/>
    </location>
</feature>
<name>A0A836HGB8_9TRYP</name>
<sequence length="310" mass="34627">MSSFTACVHTDILMRPPPWWASTLIAEIRGAETCLKLLTTPAQQFQLGRQACGGAGNNARRSWTRTVCVSTATDTLEAEVILTHGRRLKRVSLHRGDVELHVDLSEFLSCRGTALTEVAEKVKLLAECTQKNSYTSPFWLTQMQLEGHFHNPNIRLSTRCSPGNSSRISEVYGNPNKLIELNCGSAATARFANLDEFRNQPHLEPCLHSCLSFFRIFSPINVKTCLRFDECVERYLRVECQRSGCWCSVWGTPEDYTSCGFSTLDGAIGVHVFDGLGNPSFLIRALCTTSPLDIYARCYPHDSIFESDTC</sequence>
<evidence type="ECO:0000313" key="2">
    <source>
        <dbReference type="EMBL" id="KAG5499437.1"/>
    </source>
</evidence>
<dbReference type="AlphaFoldDB" id="A0A836HGB8"/>
<comment type="caution">
    <text evidence="2">The sequence shown here is derived from an EMBL/GenBank/DDBJ whole genome shotgun (WGS) entry which is preliminary data.</text>
</comment>
<keyword evidence="3" id="KW-1185">Reference proteome</keyword>
<dbReference type="RefSeq" id="XP_067755655.1">
    <property type="nucleotide sequence ID" value="XM_067903928.1"/>
</dbReference>
<reference evidence="2 3" key="1">
    <citation type="submission" date="2021-02" db="EMBL/GenBank/DDBJ databases">
        <title>Porcisia hertigi Genome sequencing and assembly.</title>
        <authorList>
            <person name="Almutairi H."/>
            <person name="Gatherer D."/>
        </authorList>
    </citation>
    <scope>NUCLEOTIDE SEQUENCE [LARGE SCALE GENOMIC DNA]</scope>
    <source>
        <strain evidence="2 3">C119</strain>
    </source>
</reference>
<accession>A0A836HGB8</accession>
<evidence type="ECO:0000313" key="3">
    <source>
        <dbReference type="Proteomes" id="UP000674318"/>
    </source>
</evidence>
<dbReference type="InterPro" id="IPR045399">
    <property type="entry name" value="Tc-38"/>
</dbReference>
<gene>
    <name evidence="2" type="ORF">JKF63_08000</name>
</gene>
<dbReference type="GeneID" id="94294005"/>
<dbReference type="OrthoDB" id="271829at2759"/>
<dbReference type="EMBL" id="JAFJZO010000029">
    <property type="protein sequence ID" value="KAG5499437.1"/>
    <property type="molecule type" value="Genomic_DNA"/>
</dbReference>
<organism evidence="2 3">
    <name type="scientific">Porcisia hertigi</name>
    <dbReference type="NCBI Taxonomy" id="2761500"/>
    <lineage>
        <taxon>Eukaryota</taxon>
        <taxon>Discoba</taxon>
        <taxon>Euglenozoa</taxon>
        <taxon>Kinetoplastea</taxon>
        <taxon>Metakinetoplastina</taxon>
        <taxon>Trypanosomatida</taxon>
        <taxon>Trypanosomatidae</taxon>
        <taxon>Leishmaniinae</taxon>
        <taxon>Porcisia</taxon>
    </lineage>
</organism>
<dbReference type="KEGG" id="phet:94294005"/>
<protein>
    <recommendedName>
        <fullName evidence="1">Trypanosoma Tc-38 (p38) protein domain-containing protein</fullName>
    </recommendedName>
</protein>
<dbReference type="Pfam" id="PF20054">
    <property type="entry name" value="Tc-38"/>
    <property type="match status" value="1"/>
</dbReference>
<dbReference type="Proteomes" id="UP000674318">
    <property type="component" value="Unassembled WGS sequence"/>
</dbReference>
<evidence type="ECO:0000259" key="1">
    <source>
        <dbReference type="Pfam" id="PF20054"/>
    </source>
</evidence>